<evidence type="ECO:0000313" key="1">
    <source>
        <dbReference type="EMBL" id="PTX44495.1"/>
    </source>
</evidence>
<gene>
    <name evidence="1" type="ORF">C8P64_0474</name>
</gene>
<protein>
    <submittedName>
        <fullName evidence="1">Uncharacterized protein</fullName>
    </submittedName>
</protein>
<proteinExistence type="predicted"/>
<sequence>MRFNNKTKVRHLKKLKYRYPVLFHKIMYLDDINHLNPIDRSFYFIQLREKFYRINKNNIGEDEWIDEEGIIEIEIKDFRPVGIKKEYTWEKFISDIDEYLVNKIKASLNTLKISYGLSDLDWVLTNPKPILLNDPNLLAISPFLFTLKDWMKIIKNDLSKIYGKSEQKIINNRDLSKQAKLAFKRKLSSLPNEIEIRTGTNSIKDYKQNFTWVYLKMYKTDLSWLILNFDFQQNLGKENIYLYLEGFVTRNKKQRLRNLLAFNYDKKKIYTIFFIWLDIKKQNKEKRELIKEFIDTFHSSSNNFEEMNIPNLSVFKESRYELLSLIKFLSNWPKNINRDKTPTEEIVKFKKVPDLLTLFKKLQLFQEINDPNTFRNYYYSKTEFPNEAVKRIKHHLH</sequence>
<keyword evidence="2" id="KW-1185">Reference proteome</keyword>
<accession>A0A2T6AL00</accession>
<name>A0A2T6AL00_9FLAO</name>
<dbReference type="AlphaFoldDB" id="A0A2T6AL00"/>
<dbReference type="EMBL" id="QBKQ01000001">
    <property type="protein sequence ID" value="PTX44495.1"/>
    <property type="molecule type" value="Genomic_DNA"/>
</dbReference>
<evidence type="ECO:0000313" key="2">
    <source>
        <dbReference type="Proteomes" id="UP000244174"/>
    </source>
</evidence>
<organism evidence="1 2">
    <name type="scientific">Christiangramia gaetbulicola</name>
    <dbReference type="NCBI Taxonomy" id="703340"/>
    <lineage>
        <taxon>Bacteria</taxon>
        <taxon>Pseudomonadati</taxon>
        <taxon>Bacteroidota</taxon>
        <taxon>Flavobacteriia</taxon>
        <taxon>Flavobacteriales</taxon>
        <taxon>Flavobacteriaceae</taxon>
        <taxon>Christiangramia</taxon>
    </lineage>
</organism>
<reference evidence="1 2" key="1">
    <citation type="submission" date="2018-04" db="EMBL/GenBank/DDBJ databases">
        <title>Genomic Encyclopedia of Archaeal and Bacterial Type Strains, Phase II (KMG-II): from individual species to whole genera.</title>
        <authorList>
            <person name="Goeker M."/>
        </authorList>
    </citation>
    <scope>NUCLEOTIDE SEQUENCE [LARGE SCALE GENOMIC DNA]</scope>
    <source>
        <strain evidence="1 2">DSM 23082</strain>
    </source>
</reference>
<dbReference type="Proteomes" id="UP000244174">
    <property type="component" value="Unassembled WGS sequence"/>
</dbReference>
<comment type="caution">
    <text evidence="1">The sequence shown here is derived from an EMBL/GenBank/DDBJ whole genome shotgun (WGS) entry which is preliminary data.</text>
</comment>